<dbReference type="GO" id="GO:0008360">
    <property type="term" value="P:regulation of cell shape"/>
    <property type="evidence" value="ECO:0007669"/>
    <property type="project" value="UniProtKB-KW"/>
</dbReference>
<dbReference type="NCBIfam" id="TIGR03423">
    <property type="entry name" value="pbp2_mrdA"/>
    <property type="match status" value="1"/>
</dbReference>
<dbReference type="InterPro" id="IPR050515">
    <property type="entry name" value="Beta-lactam/transpept"/>
</dbReference>
<evidence type="ECO:0000256" key="5">
    <source>
        <dbReference type="ARBA" id="ARBA00022645"/>
    </source>
</evidence>
<evidence type="ECO:0000256" key="2">
    <source>
        <dbReference type="ARBA" id="ARBA00004236"/>
    </source>
</evidence>
<evidence type="ECO:0000256" key="8">
    <source>
        <dbReference type="ARBA" id="ARBA00022801"/>
    </source>
</evidence>
<name>A0A0S2I1L9_9BACT</name>
<feature type="domain" description="Penicillin-binding protein transpeptidase" evidence="15">
    <location>
        <begin position="254"/>
        <end position="579"/>
    </location>
</feature>
<dbReference type="InterPro" id="IPR036138">
    <property type="entry name" value="PBP_dimer_sf"/>
</dbReference>
<evidence type="ECO:0000256" key="6">
    <source>
        <dbReference type="ARBA" id="ARBA00022670"/>
    </source>
</evidence>
<keyword evidence="3" id="KW-1003">Cell membrane</keyword>
<dbReference type="STRING" id="1307839.L21SP5_02657"/>
<evidence type="ECO:0000256" key="4">
    <source>
        <dbReference type="ARBA" id="ARBA00022519"/>
    </source>
</evidence>
<proteinExistence type="predicted"/>
<evidence type="ECO:0000256" key="14">
    <source>
        <dbReference type="SAM" id="Phobius"/>
    </source>
</evidence>
<evidence type="ECO:0000256" key="12">
    <source>
        <dbReference type="ARBA" id="ARBA00023136"/>
    </source>
</evidence>
<dbReference type="EMBL" id="CP013118">
    <property type="protein sequence ID" value="ALO16280.1"/>
    <property type="molecule type" value="Genomic_DNA"/>
</dbReference>
<dbReference type="Gene3D" id="3.30.1390.30">
    <property type="entry name" value="Penicillin-binding protein 2a, domain 3"/>
    <property type="match status" value="1"/>
</dbReference>
<evidence type="ECO:0000256" key="3">
    <source>
        <dbReference type="ARBA" id="ARBA00022475"/>
    </source>
</evidence>
<keyword evidence="12 14" id="KW-0472">Membrane</keyword>
<comment type="subcellular location">
    <subcellularLocation>
        <location evidence="2">Cell membrane</location>
    </subcellularLocation>
    <subcellularLocation>
        <location evidence="1">Membrane</location>
        <topology evidence="1">Single-pass membrane protein</topology>
    </subcellularLocation>
</comment>
<keyword evidence="7 14" id="KW-0812">Transmembrane</keyword>
<dbReference type="AlphaFoldDB" id="A0A0S2I1L9"/>
<evidence type="ECO:0000259" key="15">
    <source>
        <dbReference type="Pfam" id="PF00905"/>
    </source>
</evidence>
<evidence type="ECO:0000256" key="10">
    <source>
        <dbReference type="ARBA" id="ARBA00022984"/>
    </source>
</evidence>
<keyword evidence="6" id="KW-0645">Protease</keyword>
<dbReference type="GO" id="GO:0009252">
    <property type="term" value="P:peptidoglycan biosynthetic process"/>
    <property type="evidence" value="ECO:0007669"/>
    <property type="project" value="UniProtKB-KW"/>
</dbReference>
<dbReference type="InterPro" id="IPR017790">
    <property type="entry name" value="Penicillin-binding_protein_2"/>
</dbReference>
<evidence type="ECO:0000256" key="7">
    <source>
        <dbReference type="ARBA" id="ARBA00022692"/>
    </source>
</evidence>
<evidence type="ECO:0000259" key="16">
    <source>
        <dbReference type="Pfam" id="PF03717"/>
    </source>
</evidence>
<evidence type="ECO:0000256" key="11">
    <source>
        <dbReference type="ARBA" id="ARBA00022989"/>
    </source>
</evidence>
<dbReference type="InterPro" id="IPR005311">
    <property type="entry name" value="PBP_dimer"/>
</dbReference>
<dbReference type="GO" id="GO:0009002">
    <property type="term" value="F:serine-type D-Ala-D-Ala carboxypeptidase activity"/>
    <property type="evidence" value="ECO:0007669"/>
    <property type="project" value="InterPro"/>
</dbReference>
<dbReference type="SUPFAM" id="SSF56519">
    <property type="entry name" value="Penicillin binding protein dimerisation domain"/>
    <property type="match status" value="1"/>
</dbReference>
<accession>A0A0S2I1L9</accession>
<gene>
    <name evidence="17" type="primary">spoVD</name>
    <name evidence="17" type="ORF">L21SP5_02657</name>
</gene>
<dbReference type="GO" id="GO:0071972">
    <property type="term" value="F:peptidoglycan L,D-transpeptidase activity"/>
    <property type="evidence" value="ECO:0007669"/>
    <property type="project" value="TreeGrafter"/>
</dbReference>
<evidence type="ECO:0000256" key="9">
    <source>
        <dbReference type="ARBA" id="ARBA00022960"/>
    </source>
</evidence>
<keyword evidence="11 14" id="KW-1133">Transmembrane helix</keyword>
<dbReference type="PATRIC" id="fig|1307839.3.peg.2789"/>
<evidence type="ECO:0000256" key="1">
    <source>
        <dbReference type="ARBA" id="ARBA00004167"/>
    </source>
</evidence>
<keyword evidence="9" id="KW-0133">Cell shape</keyword>
<feature type="transmembrane region" description="Helical" evidence="14">
    <location>
        <begin position="12"/>
        <end position="34"/>
    </location>
</feature>
<reference evidence="17 18" key="1">
    <citation type="submission" date="2015-11" db="EMBL/GenBank/DDBJ databases">
        <title>Description and complete genome sequence of a novel strain predominating in hypersaline microbial mats and representing a new family of the Bacteriodetes phylum.</title>
        <authorList>
            <person name="Spring S."/>
            <person name="Bunk B."/>
            <person name="Sproer C."/>
            <person name="Klenk H.-P."/>
        </authorList>
    </citation>
    <scope>NUCLEOTIDE SEQUENCE [LARGE SCALE GENOMIC DNA]</scope>
    <source>
        <strain evidence="17 18">L21-Spi-D4</strain>
    </source>
</reference>
<dbReference type="Gene3D" id="3.90.1310.10">
    <property type="entry name" value="Penicillin-binding protein 2a (Domain 2)"/>
    <property type="match status" value="1"/>
</dbReference>
<dbReference type="GO" id="GO:0005886">
    <property type="term" value="C:plasma membrane"/>
    <property type="evidence" value="ECO:0007669"/>
    <property type="project" value="UniProtKB-SubCell"/>
</dbReference>
<keyword evidence="10" id="KW-0573">Peptidoglycan synthesis</keyword>
<dbReference type="InterPro" id="IPR012338">
    <property type="entry name" value="Beta-lactam/transpept-like"/>
</dbReference>
<keyword evidence="18" id="KW-1185">Reference proteome</keyword>
<dbReference type="PANTHER" id="PTHR30627:SF2">
    <property type="entry name" value="PEPTIDOGLYCAN D,D-TRANSPEPTIDASE MRDA"/>
    <property type="match status" value="1"/>
</dbReference>
<dbReference type="Proteomes" id="UP000064893">
    <property type="component" value="Chromosome"/>
</dbReference>
<organism evidence="17 18">
    <name type="scientific">Salinivirga cyanobacteriivorans</name>
    <dbReference type="NCBI Taxonomy" id="1307839"/>
    <lineage>
        <taxon>Bacteria</taxon>
        <taxon>Pseudomonadati</taxon>
        <taxon>Bacteroidota</taxon>
        <taxon>Bacteroidia</taxon>
        <taxon>Bacteroidales</taxon>
        <taxon>Salinivirgaceae</taxon>
        <taxon>Salinivirga</taxon>
    </lineage>
</organism>
<dbReference type="Pfam" id="PF00905">
    <property type="entry name" value="Transpeptidase"/>
    <property type="match status" value="1"/>
</dbReference>
<evidence type="ECO:0000313" key="17">
    <source>
        <dbReference type="EMBL" id="ALO16280.1"/>
    </source>
</evidence>
<dbReference type="KEGG" id="blq:L21SP5_02657"/>
<dbReference type="RefSeq" id="WP_057953667.1">
    <property type="nucleotide sequence ID" value="NZ_CP013118.1"/>
</dbReference>
<dbReference type="PANTHER" id="PTHR30627">
    <property type="entry name" value="PEPTIDOGLYCAN D,D-TRANSPEPTIDASE"/>
    <property type="match status" value="1"/>
</dbReference>
<protein>
    <submittedName>
        <fullName evidence="17">Sporulation-specific penicillin-binding protein</fullName>
    </submittedName>
</protein>
<evidence type="ECO:0000256" key="13">
    <source>
        <dbReference type="ARBA" id="ARBA00023316"/>
    </source>
</evidence>
<dbReference type="FunFam" id="3.40.710.10:FF:000024">
    <property type="entry name" value="Penicillin-binding protein 2"/>
    <property type="match status" value="1"/>
</dbReference>
<evidence type="ECO:0000313" key="18">
    <source>
        <dbReference type="Proteomes" id="UP000064893"/>
    </source>
</evidence>
<dbReference type="InterPro" id="IPR001460">
    <property type="entry name" value="PCN-bd_Tpept"/>
</dbReference>
<dbReference type="GO" id="GO:0071555">
    <property type="term" value="P:cell wall organization"/>
    <property type="evidence" value="ECO:0007669"/>
    <property type="project" value="UniProtKB-KW"/>
</dbReference>
<dbReference type="Pfam" id="PF03717">
    <property type="entry name" value="PBP_dimer"/>
    <property type="match status" value="1"/>
</dbReference>
<dbReference type="Gene3D" id="3.40.710.10">
    <property type="entry name" value="DD-peptidase/beta-lactamase superfamily"/>
    <property type="match status" value="1"/>
</dbReference>
<dbReference type="OrthoDB" id="9766847at2"/>
<dbReference type="GO" id="GO:0008658">
    <property type="term" value="F:penicillin binding"/>
    <property type="evidence" value="ECO:0007669"/>
    <property type="project" value="InterPro"/>
</dbReference>
<keyword evidence="5" id="KW-0121">Carboxypeptidase</keyword>
<keyword evidence="8" id="KW-0378">Hydrolase</keyword>
<feature type="domain" description="Penicillin-binding protein dimerisation" evidence="16">
    <location>
        <begin position="52"/>
        <end position="215"/>
    </location>
</feature>
<sequence>MSNTLNNTRTFVIIGIIVLIVIIYIGKLFSLQVVDNQYKTSASSNVLRYVTQYPVRGLIYDRDKELMVYNEAAYDLMIIPRQLEEFDTTELCNILDITKEFAVERLKKAKAYSVYKPSIFLKQVSAKTYAELQEKMYKYPGFFTQTRTLRKYPASVAAHAIGYVGEVNEQVVKNNSYYKSGDYIGISGIERSYEKELRGKKGVNVYMVDVHNRIKGAYNDGELDKDAVPGKNLTLTLDMELQAYGEKLMHNKKGSIVAIEPSTGEILCMVSAPSYDPVLLSGRPRTKNYRKLQNDTLKPLFNRALQAQYPPGSTFKPLNALIGLEEGVVNLNTEYSCNYGYHVGNFSVGCHGHPSPLDFIESIQYSCNAYYCHVYRNILDHASDAGISTNYKNWRKKVLSFGYGKKLDIDFPFELKGSIPKASYFEDLYKSAWNSLNIVSMAIGQGEILVTPLQMANFSAVIANRGFYMIPHLVKEIQGEADIEPKYKVKRYADVDQKHFEPVVEGMYRVVHGGKGSTARNARVDSLEICGKTGTAENPHGEDHSIFIAFAPKDDPKIAISVYVENGSYGATYAAPIASFMIEKYLKGSVSRTWYENYILKANLLDGAKKD</sequence>
<dbReference type="GO" id="GO:0006508">
    <property type="term" value="P:proteolysis"/>
    <property type="evidence" value="ECO:0007669"/>
    <property type="project" value="UniProtKB-KW"/>
</dbReference>
<dbReference type="SUPFAM" id="SSF56601">
    <property type="entry name" value="beta-lactamase/transpeptidase-like"/>
    <property type="match status" value="1"/>
</dbReference>
<keyword evidence="13" id="KW-0961">Cell wall biogenesis/degradation</keyword>
<keyword evidence="4" id="KW-0997">Cell inner membrane</keyword>